<feature type="signal peptide" evidence="1">
    <location>
        <begin position="1"/>
        <end position="28"/>
    </location>
</feature>
<keyword evidence="1" id="KW-0732">Signal</keyword>
<feature type="chain" id="PRO_5019263295" description="WD40 repeat domain-containing protein" evidence="1">
    <location>
        <begin position="29"/>
        <end position="283"/>
    </location>
</feature>
<evidence type="ECO:0008006" key="4">
    <source>
        <dbReference type="Google" id="ProtNLM"/>
    </source>
</evidence>
<dbReference type="PROSITE" id="PS51318">
    <property type="entry name" value="TAT"/>
    <property type="match status" value="1"/>
</dbReference>
<gene>
    <name evidence="2" type="ORF">EOE66_11270</name>
</gene>
<sequence length="283" mass="30342">MTMRRRDILVPAGAALLLAATGVRPALAAGFRLQTGTALPPTPDTWSFQVFDNGDLVGVQRQGTRGRTELHIVSASSGFKRFAQQTETALEAADAGWDFVALANRDVMAVRRSGASGKTEVHVLDGSADYRAYKLQTPTVLPATDRRWAFGANSNGDLVCINRLSVTGQTEVLVLDAKSRYQRVALQADTALHATDTTWDFGVLPSGDVVAFNRGGSSARSEVHVLDASRRYGAFRRQAPTPLPPVTKAWQFALRNNGEVYAVLTQGGGSGKTEVHVFDALSG</sequence>
<dbReference type="AlphaFoldDB" id="A0A437RI66"/>
<organism evidence="2 3">
    <name type="scientific">Rubrivivax rivuli</name>
    <dbReference type="NCBI Taxonomy" id="1862385"/>
    <lineage>
        <taxon>Bacteria</taxon>
        <taxon>Pseudomonadati</taxon>
        <taxon>Pseudomonadota</taxon>
        <taxon>Betaproteobacteria</taxon>
        <taxon>Burkholderiales</taxon>
        <taxon>Sphaerotilaceae</taxon>
        <taxon>Rubrivivax</taxon>
    </lineage>
</organism>
<protein>
    <recommendedName>
        <fullName evidence="4">WD40 repeat domain-containing protein</fullName>
    </recommendedName>
</protein>
<evidence type="ECO:0000256" key="1">
    <source>
        <dbReference type="SAM" id="SignalP"/>
    </source>
</evidence>
<reference evidence="2 3" key="1">
    <citation type="submission" date="2019-01" db="EMBL/GenBank/DDBJ databases">
        <authorList>
            <person name="Chen W.-M."/>
        </authorList>
    </citation>
    <scope>NUCLEOTIDE SEQUENCE [LARGE SCALE GENOMIC DNA]</scope>
    <source>
        <strain evidence="2 3">KYPY4</strain>
    </source>
</reference>
<dbReference type="RefSeq" id="WP_128228768.1">
    <property type="nucleotide sequence ID" value="NZ_SACR01000003.1"/>
</dbReference>
<dbReference type="OrthoDB" id="1114329at2"/>
<proteinExistence type="predicted"/>
<accession>A0A437RI66</accession>
<comment type="caution">
    <text evidence="2">The sequence shown here is derived from an EMBL/GenBank/DDBJ whole genome shotgun (WGS) entry which is preliminary data.</text>
</comment>
<dbReference type="Proteomes" id="UP000285575">
    <property type="component" value="Unassembled WGS sequence"/>
</dbReference>
<dbReference type="EMBL" id="SACR01000003">
    <property type="protein sequence ID" value="RVU46405.1"/>
    <property type="molecule type" value="Genomic_DNA"/>
</dbReference>
<name>A0A437RI66_9BURK</name>
<evidence type="ECO:0000313" key="3">
    <source>
        <dbReference type="Proteomes" id="UP000285575"/>
    </source>
</evidence>
<dbReference type="InterPro" id="IPR006311">
    <property type="entry name" value="TAT_signal"/>
</dbReference>
<keyword evidence="3" id="KW-1185">Reference proteome</keyword>
<dbReference type="SUPFAM" id="SSF69322">
    <property type="entry name" value="Tricorn protease domain 2"/>
    <property type="match status" value="1"/>
</dbReference>
<evidence type="ECO:0000313" key="2">
    <source>
        <dbReference type="EMBL" id="RVU46405.1"/>
    </source>
</evidence>